<accession>A0ABS5XZD7</accession>
<gene>
    <name evidence="3" type="ORF">IXB28_00855</name>
</gene>
<evidence type="ECO:0000313" key="4">
    <source>
        <dbReference type="Proteomes" id="UP001196661"/>
    </source>
</evidence>
<protein>
    <submittedName>
        <fullName evidence="3">DUF1593 domain-containing protein</fullName>
    </submittedName>
</protein>
<proteinExistence type="predicted"/>
<name>A0ABS5XZD7_9CYAN</name>
<evidence type="ECO:0000256" key="1">
    <source>
        <dbReference type="SAM" id="MobiDB-lite"/>
    </source>
</evidence>
<dbReference type="RefSeq" id="WP_215616650.1">
    <property type="nucleotide sequence ID" value="NZ_JADOER010000002.1"/>
</dbReference>
<dbReference type="EMBL" id="JADOER010000002">
    <property type="protein sequence ID" value="MBT9310741.1"/>
    <property type="molecule type" value="Genomic_DNA"/>
</dbReference>
<dbReference type="Proteomes" id="UP001196661">
    <property type="component" value="Unassembled WGS sequence"/>
</dbReference>
<reference evidence="3 4" key="1">
    <citation type="journal article" date="2021" name="Mar. Drugs">
        <title>Genome Reduction and Secondary Metabolism of the Marine Sponge-Associated Cyanobacterium Leptothoe.</title>
        <authorList>
            <person name="Konstantinou D."/>
            <person name="Popin R.V."/>
            <person name="Fewer D.P."/>
            <person name="Sivonen K."/>
            <person name="Gkelis S."/>
        </authorList>
    </citation>
    <scope>NUCLEOTIDE SEQUENCE [LARGE SCALE GENOMIC DNA]</scope>
    <source>
        <strain evidence="3 4">TAU-MAC 1615</strain>
    </source>
</reference>
<keyword evidence="4" id="KW-1185">Reference proteome</keyword>
<dbReference type="InterPro" id="IPR036452">
    <property type="entry name" value="Ribo_hydro-like"/>
</dbReference>
<organism evidence="3 4">
    <name type="scientific">Leptothoe kymatousa TAU-MAC 1615</name>
    <dbReference type="NCBI Taxonomy" id="2364775"/>
    <lineage>
        <taxon>Bacteria</taxon>
        <taxon>Bacillati</taxon>
        <taxon>Cyanobacteriota</taxon>
        <taxon>Cyanophyceae</taxon>
        <taxon>Nodosilineales</taxon>
        <taxon>Cymatolegaceae</taxon>
        <taxon>Leptothoe</taxon>
        <taxon>Leptothoe kymatousa</taxon>
    </lineage>
</organism>
<feature type="compositionally biased region" description="Polar residues" evidence="1">
    <location>
        <begin position="1"/>
        <end position="22"/>
    </location>
</feature>
<evidence type="ECO:0000259" key="2">
    <source>
        <dbReference type="Pfam" id="PF07632"/>
    </source>
</evidence>
<dbReference type="Gene3D" id="3.90.245.10">
    <property type="entry name" value="Ribonucleoside hydrolase-like"/>
    <property type="match status" value="1"/>
</dbReference>
<dbReference type="InterPro" id="IPR011483">
    <property type="entry name" value="Sde182_NH-like"/>
</dbReference>
<evidence type="ECO:0000313" key="3">
    <source>
        <dbReference type="EMBL" id="MBT9310741.1"/>
    </source>
</evidence>
<feature type="domain" description="Cellulose-binding Sde182 nucleoside hydrolase-like" evidence="2">
    <location>
        <begin position="32"/>
        <end position="282"/>
    </location>
</feature>
<comment type="caution">
    <text evidence="3">The sequence shown here is derived from an EMBL/GenBank/DDBJ whole genome shotgun (WGS) entry which is preliminary data.</text>
</comment>
<dbReference type="Pfam" id="PF07632">
    <property type="entry name" value="Sde182_NH-like"/>
    <property type="match status" value="1"/>
</dbReference>
<feature type="region of interest" description="Disordered" evidence="1">
    <location>
        <begin position="1"/>
        <end position="27"/>
    </location>
</feature>
<sequence length="355" mass="40285">MGSCNKSNLRSVAQTDAQTTDPGPSILSDKPRIIVISDIQVGKGDPDDRQSMAHLMMYANEVDIRGIWPDNLDIGLEGTEIVLDHYDEDYNNPAYQFQSLNYPSPEYIRSKVFSDHDQAIAAVRSEAQADDPRPLYMLVWGGTHRVVQSLEKLTPEEQGKIRLISIGTYLRDNAFADGDGQKYNWNAWGESRMDIWNRFPEVWWLEMDWSWNGMAFNQDLSIANAAKELNQLLAENAGALGGHIQEVFPKYFRSLDTNSLLYLLDPANDLDDPTGGSWAGQYHRPFADRPNYYTGIDGGYDWAYDNPASTWQNARDVFVARMQTCIDQRSAWHQSFQQKVVQLYGHDAVESAPET</sequence>